<evidence type="ECO:0000259" key="4">
    <source>
        <dbReference type="SMART" id="SM00642"/>
    </source>
</evidence>
<dbReference type="SUPFAM" id="SSF51445">
    <property type="entry name" value="(Trans)glycosidases"/>
    <property type="match status" value="1"/>
</dbReference>
<dbReference type="SUPFAM" id="SSF51011">
    <property type="entry name" value="Glycosyl hydrolase domain"/>
    <property type="match status" value="1"/>
</dbReference>
<proteinExistence type="inferred from homology"/>
<dbReference type="Gene3D" id="2.60.40.1180">
    <property type="entry name" value="Golgi alpha-mannosidase II"/>
    <property type="match status" value="1"/>
</dbReference>
<comment type="caution">
    <text evidence="5">The sequence shown here is derived from an EMBL/GenBank/DDBJ whole genome shotgun (WGS) entry which is preliminary data.</text>
</comment>
<dbReference type="AlphaFoldDB" id="A0A9E2NRU4"/>
<dbReference type="CDD" id="cd11326">
    <property type="entry name" value="AmyAc_Glg_debranch"/>
    <property type="match status" value="1"/>
</dbReference>
<dbReference type="InterPro" id="IPR013783">
    <property type="entry name" value="Ig-like_fold"/>
</dbReference>
<evidence type="ECO:0000313" key="6">
    <source>
        <dbReference type="Proteomes" id="UP000824150"/>
    </source>
</evidence>
<dbReference type="SMART" id="SM00642">
    <property type="entry name" value="Aamy"/>
    <property type="match status" value="1"/>
</dbReference>
<dbReference type="InterPro" id="IPR004193">
    <property type="entry name" value="Glyco_hydro_13_N"/>
</dbReference>
<dbReference type="EMBL" id="JAHLFG010000025">
    <property type="protein sequence ID" value="MBU3826265.1"/>
    <property type="molecule type" value="Genomic_DNA"/>
</dbReference>
<dbReference type="InterPro" id="IPR044505">
    <property type="entry name" value="GlgX_Isoamylase_N_E_set"/>
</dbReference>
<accession>A0A9E2NRU4</accession>
<sequence length="733" mass="83384">MRKITIQPTYNVTKGFSFGATYHEADGSYSFAIWSPRAEGIRLHFYTATEEKLGSVLLNNRQGGVWYGRVSGVHPGELYAVEALGEEDPAQGLYFKEGRFLVDPYAQGINKAFDYSDDAYFNHNEKFIPKAILPAPSDDFDWQGTHRVFNRRNQVVIYEAHVKGLTKLHPDIPPHLRGTYLGLCHPTMIAHFKRLGITIVQLMPVAASMSEPAVVARGLRNYWGYNPVCFMAPDPRLASVPQNAQVEFKTMVRELHRNGIGVILDVVYNHTAEGGIDGPVLSLKGLDARSYYAYERGADGRLDYQQLINCTGCGNSYNADSRTGLKLVHDAMVYWADVMHVDGFRFDLAVTVARESHEGGRHFSFDRNAAFFKSCSCSHILDSLLYIAEPWDVGTFGYNLGNFPIFWSEQNDHFRDSVRRFWRGEPGLLGEIATRIMGSRDFFAKGERAMNASLNYITYHDGFTLEDLVSYQFKHNDINGEHNQDGSNENYSTNCGIEGPTDDPFIKARRAQLKRNLMATLIIAQGIPHILGGDELFRTQRGNNNAYCQDNDISYCNWHLTPEKKDFINLIGRLTRIRLSSRVLRELALDDDNFYHVEERTLVRWRLPNGHLMEPHHWHDPAVDALLLYIGERSPEGERWCIILNHSQRQLVFTLPELSENRCWHVLADTSEPDGVPRRFNEQSATEGVSDPCSIKLLVSVPNLDKFTTRLDLEDYGKLRHGRSADPRYGHHN</sequence>
<dbReference type="NCBIfam" id="TIGR02100">
    <property type="entry name" value="glgX_debranch"/>
    <property type="match status" value="1"/>
</dbReference>
<gene>
    <name evidence="5" type="primary">glgX</name>
    <name evidence="5" type="ORF">IAA31_02070</name>
</gene>
<dbReference type="Gene3D" id="2.60.40.10">
    <property type="entry name" value="Immunoglobulins"/>
    <property type="match status" value="1"/>
</dbReference>
<reference evidence="5" key="1">
    <citation type="journal article" date="2021" name="PeerJ">
        <title>Extensive microbial diversity within the chicken gut microbiome revealed by metagenomics and culture.</title>
        <authorList>
            <person name="Gilroy R."/>
            <person name="Ravi A."/>
            <person name="Getino M."/>
            <person name="Pursley I."/>
            <person name="Horton D.L."/>
            <person name="Alikhan N.F."/>
            <person name="Baker D."/>
            <person name="Gharbi K."/>
            <person name="Hall N."/>
            <person name="Watson M."/>
            <person name="Adriaenssens E.M."/>
            <person name="Foster-Nyarko E."/>
            <person name="Jarju S."/>
            <person name="Secka A."/>
            <person name="Antonio M."/>
            <person name="Oren A."/>
            <person name="Chaudhuri R.R."/>
            <person name="La Ragione R."/>
            <person name="Hildebrand F."/>
            <person name="Pallen M.J."/>
        </authorList>
    </citation>
    <scope>NUCLEOTIDE SEQUENCE</scope>
    <source>
        <strain evidence="5">687</strain>
    </source>
</reference>
<dbReference type="Pfam" id="PF02922">
    <property type="entry name" value="CBM_48"/>
    <property type="match status" value="1"/>
</dbReference>
<reference evidence="5" key="2">
    <citation type="submission" date="2021-04" db="EMBL/GenBank/DDBJ databases">
        <authorList>
            <person name="Gilroy R."/>
        </authorList>
    </citation>
    <scope>NUCLEOTIDE SEQUENCE</scope>
    <source>
        <strain evidence="5">687</strain>
    </source>
</reference>
<protein>
    <submittedName>
        <fullName evidence="5">Glycogen debranching protein GlgX</fullName>
    </submittedName>
</protein>
<keyword evidence="2" id="KW-0378">Hydrolase</keyword>
<evidence type="ECO:0000256" key="3">
    <source>
        <dbReference type="ARBA" id="ARBA00023295"/>
    </source>
</evidence>
<name>A0A9E2NRU4_9GAMM</name>
<comment type="similarity">
    <text evidence="1">Belongs to the glycosyl hydrolase 13 family.</text>
</comment>
<dbReference type="InterPro" id="IPR014756">
    <property type="entry name" value="Ig_E-set"/>
</dbReference>
<dbReference type="GO" id="GO:0004135">
    <property type="term" value="F:amylo-alpha-1,6-glucosidase activity"/>
    <property type="evidence" value="ECO:0007669"/>
    <property type="project" value="InterPro"/>
</dbReference>
<evidence type="ECO:0000256" key="1">
    <source>
        <dbReference type="ARBA" id="ARBA00008061"/>
    </source>
</evidence>
<dbReference type="Proteomes" id="UP000824150">
    <property type="component" value="Unassembled WGS sequence"/>
</dbReference>
<dbReference type="InterPro" id="IPR017853">
    <property type="entry name" value="GH"/>
</dbReference>
<feature type="domain" description="Glycosyl hydrolase family 13 catalytic" evidence="4">
    <location>
        <begin position="143"/>
        <end position="578"/>
    </location>
</feature>
<dbReference type="InterPro" id="IPR011837">
    <property type="entry name" value="Glycogen_debranch_GlgX"/>
</dbReference>
<evidence type="ECO:0000313" key="5">
    <source>
        <dbReference type="EMBL" id="MBU3826265.1"/>
    </source>
</evidence>
<dbReference type="SUPFAM" id="SSF81296">
    <property type="entry name" value="E set domains"/>
    <property type="match status" value="1"/>
</dbReference>
<dbReference type="Gene3D" id="3.20.20.80">
    <property type="entry name" value="Glycosidases"/>
    <property type="match status" value="1"/>
</dbReference>
<evidence type="ECO:0000256" key="2">
    <source>
        <dbReference type="ARBA" id="ARBA00022801"/>
    </source>
</evidence>
<dbReference type="GO" id="GO:0005980">
    <property type="term" value="P:glycogen catabolic process"/>
    <property type="evidence" value="ECO:0007669"/>
    <property type="project" value="InterPro"/>
</dbReference>
<dbReference type="CDD" id="cd02856">
    <property type="entry name" value="E_set_GDE_Isoamylase_N"/>
    <property type="match status" value="1"/>
</dbReference>
<dbReference type="InterPro" id="IPR013780">
    <property type="entry name" value="Glyco_hydro_b"/>
</dbReference>
<organism evidence="5 6">
    <name type="scientific">Candidatus Anaerobiospirillum merdipullorum</name>
    <dbReference type="NCBI Taxonomy" id="2838450"/>
    <lineage>
        <taxon>Bacteria</taxon>
        <taxon>Pseudomonadati</taxon>
        <taxon>Pseudomonadota</taxon>
        <taxon>Gammaproteobacteria</taxon>
        <taxon>Aeromonadales</taxon>
        <taxon>Succinivibrionaceae</taxon>
        <taxon>Anaerobiospirillum</taxon>
    </lineage>
</organism>
<dbReference type="PANTHER" id="PTHR43002">
    <property type="entry name" value="GLYCOGEN DEBRANCHING ENZYME"/>
    <property type="match status" value="1"/>
</dbReference>
<keyword evidence="3" id="KW-0326">Glycosidase</keyword>
<dbReference type="InterPro" id="IPR006047">
    <property type="entry name" value="GH13_cat_dom"/>
</dbReference>